<feature type="domain" description="HTH LytTR-type" evidence="2">
    <location>
        <begin position="184"/>
        <end position="290"/>
    </location>
</feature>
<keyword evidence="1" id="KW-0472">Membrane</keyword>
<evidence type="ECO:0000313" key="4">
    <source>
        <dbReference type="Proteomes" id="UP000286246"/>
    </source>
</evidence>
<keyword evidence="3" id="KW-0238">DNA-binding</keyword>
<keyword evidence="4" id="KW-1185">Reference proteome</keyword>
<name>A0A420B6R9_SPHD1</name>
<dbReference type="AlphaFoldDB" id="A0A420B6R9"/>
<evidence type="ECO:0000259" key="2">
    <source>
        <dbReference type="PROSITE" id="PS50930"/>
    </source>
</evidence>
<dbReference type="OrthoDB" id="704230at2"/>
<dbReference type="EMBL" id="RAPY01000002">
    <property type="protein sequence ID" value="RKE52391.1"/>
    <property type="molecule type" value="Genomic_DNA"/>
</dbReference>
<dbReference type="Pfam" id="PF04397">
    <property type="entry name" value="LytTR"/>
    <property type="match status" value="1"/>
</dbReference>
<feature type="transmembrane region" description="Helical" evidence="1">
    <location>
        <begin position="131"/>
        <end position="152"/>
    </location>
</feature>
<sequence length="290" mass="34122">MENSAYTNENRPEYNDIFKRVFLSLFAAHFIVVYGDSEEISNIIKHFDYYNALIASFVIAFLVLYYIWMITRYLDARLDWFHDTNKRVVAQILLGVAPPAVIAVLLAWVYFSMYGYKIQETPYFDSDFPVILLLIFLANIYYFLYYLVASFWPRDDIERSTKNYENLEKKPDYIITSPGYKRVILVHTITKSIPVPIEEIAYFFREQKQNFLRKKDGETFDINIPLDELEAGLDPTDFFRINRQMIICFSSCKEIKPSGARLELGVLPEFKDLIAVSETKVAAFKKWINR</sequence>
<keyword evidence="1" id="KW-0812">Transmembrane</keyword>
<reference evidence="3 4" key="1">
    <citation type="submission" date="2018-09" db="EMBL/GenBank/DDBJ databases">
        <title>Genomic Encyclopedia of Type Strains, Phase III (KMG-III): the genomes of soil and plant-associated and newly described type strains.</title>
        <authorList>
            <person name="Whitman W."/>
        </authorList>
    </citation>
    <scope>NUCLEOTIDE SEQUENCE [LARGE SCALE GENOMIC DNA]</scope>
    <source>
        <strain evidence="3 4">CECT 7938</strain>
    </source>
</reference>
<proteinExistence type="predicted"/>
<feature type="transmembrane region" description="Helical" evidence="1">
    <location>
        <begin position="49"/>
        <end position="68"/>
    </location>
</feature>
<dbReference type="PROSITE" id="PS50930">
    <property type="entry name" value="HTH_LYTTR"/>
    <property type="match status" value="1"/>
</dbReference>
<gene>
    <name evidence="3" type="ORF">DFQ12_2627</name>
</gene>
<dbReference type="Gene3D" id="2.40.50.1020">
    <property type="entry name" value="LytTr DNA-binding domain"/>
    <property type="match status" value="1"/>
</dbReference>
<feature type="transmembrane region" description="Helical" evidence="1">
    <location>
        <begin position="88"/>
        <end position="111"/>
    </location>
</feature>
<feature type="transmembrane region" description="Helical" evidence="1">
    <location>
        <begin position="21"/>
        <end position="37"/>
    </location>
</feature>
<dbReference type="InterPro" id="IPR007492">
    <property type="entry name" value="LytTR_DNA-bd_dom"/>
</dbReference>
<organism evidence="3 4">
    <name type="scientific">Sphingobacterium detergens</name>
    <dbReference type="NCBI Taxonomy" id="1145106"/>
    <lineage>
        <taxon>Bacteria</taxon>
        <taxon>Pseudomonadati</taxon>
        <taxon>Bacteroidota</taxon>
        <taxon>Sphingobacteriia</taxon>
        <taxon>Sphingobacteriales</taxon>
        <taxon>Sphingobacteriaceae</taxon>
        <taxon>Sphingobacterium</taxon>
    </lineage>
</organism>
<dbReference type="RefSeq" id="WP_120259432.1">
    <property type="nucleotide sequence ID" value="NZ_RAPY01000002.1"/>
</dbReference>
<evidence type="ECO:0000313" key="3">
    <source>
        <dbReference type="EMBL" id="RKE52391.1"/>
    </source>
</evidence>
<dbReference type="GO" id="GO:0003677">
    <property type="term" value="F:DNA binding"/>
    <property type="evidence" value="ECO:0007669"/>
    <property type="project" value="UniProtKB-KW"/>
</dbReference>
<protein>
    <submittedName>
        <fullName evidence="3">DNA-binding LytR/AlgR family response regulator</fullName>
    </submittedName>
</protein>
<keyword evidence="1" id="KW-1133">Transmembrane helix</keyword>
<accession>A0A420B6R9</accession>
<dbReference type="Proteomes" id="UP000286246">
    <property type="component" value="Unassembled WGS sequence"/>
</dbReference>
<dbReference type="SMART" id="SM00850">
    <property type="entry name" value="LytTR"/>
    <property type="match status" value="1"/>
</dbReference>
<evidence type="ECO:0000256" key="1">
    <source>
        <dbReference type="SAM" id="Phobius"/>
    </source>
</evidence>
<comment type="caution">
    <text evidence="3">The sequence shown here is derived from an EMBL/GenBank/DDBJ whole genome shotgun (WGS) entry which is preliminary data.</text>
</comment>